<gene>
    <name evidence="1" type="ORF">JCR33_20980</name>
</gene>
<organism evidence="1 2">
    <name type="scientific">Acuticoccus mangrovi</name>
    <dbReference type="NCBI Taxonomy" id="2796142"/>
    <lineage>
        <taxon>Bacteria</taxon>
        <taxon>Pseudomonadati</taxon>
        <taxon>Pseudomonadota</taxon>
        <taxon>Alphaproteobacteria</taxon>
        <taxon>Hyphomicrobiales</taxon>
        <taxon>Amorphaceae</taxon>
        <taxon>Acuticoccus</taxon>
    </lineage>
</organism>
<evidence type="ECO:0000313" key="1">
    <source>
        <dbReference type="EMBL" id="MBJ3778188.1"/>
    </source>
</evidence>
<dbReference type="Proteomes" id="UP000609531">
    <property type="component" value="Unassembled WGS sequence"/>
</dbReference>
<accession>A0A934IKI8</accession>
<name>A0A934IKI8_9HYPH</name>
<keyword evidence="2" id="KW-1185">Reference proteome</keyword>
<dbReference type="AlphaFoldDB" id="A0A934IKI8"/>
<protein>
    <submittedName>
        <fullName evidence="1">Uncharacterized protein</fullName>
    </submittedName>
</protein>
<reference evidence="1" key="1">
    <citation type="submission" date="2020-12" db="EMBL/GenBank/DDBJ databases">
        <title>Bacterial taxonomy.</title>
        <authorList>
            <person name="Pan X."/>
        </authorList>
    </citation>
    <scope>NUCLEOTIDE SEQUENCE</scope>
    <source>
        <strain evidence="1">B2012</strain>
    </source>
</reference>
<evidence type="ECO:0000313" key="2">
    <source>
        <dbReference type="Proteomes" id="UP000609531"/>
    </source>
</evidence>
<comment type="caution">
    <text evidence="1">The sequence shown here is derived from an EMBL/GenBank/DDBJ whole genome shotgun (WGS) entry which is preliminary data.</text>
</comment>
<dbReference type="EMBL" id="JAEKJA010000024">
    <property type="protein sequence ID" value="MBJ3778188.1"/>
    <property type="molecule type" value="Genomic_DNA"/>
</dbReference>
<proteinExistence type="predicted"/>
<sequence>MHAAEFLYRLGDPRTLPIALDAWDAANEAGRYNIMVVLTGVAPQVGEVAAEAARPRLEAIRERADTGPKTRALIGRVIDALGA</sequence>